<dbReference type="GO" id="GO:0016209">
    <property type="term" value="F:antioxidant activity"/>
    <property type="evidence" value="ECO:0007669"/>
    <property type="project" value="InterPro"/>
</dbReference>
<dbReference type="InterPro" id="IPR036249">
    <property type="entry name" value="Thioredoxin-like_sf"/>
</dbReference>
<dbReference type="RefSeq" id="WP_085030927.1">
    <property type="nucleotide sequence ID" value="NZ_CP020772.1"/>
</dbReference>
<dbReference type="KEGG" id="hmn:HM131_17210"/>
<dbReference type="SUPFAM" id="SSF52833">
    <property type="entry name" value="Thioredoxin-like"/>
    <property type="match status" value="1"/>
</dbReference>
<dbReference type="OrthoDB" id="9809746at2"/>
<proteinExistence type="predicted"/>
<dbReference type="PANTHER" id="PTHR42852:SF17">
    <property type="entry name" value="THIOREDOXIN-LIKE PROTEIN HI_1115"/>
    <property type="match status" value="1"/>
</dbReference>
<keyword evidence="1" id="KW-1015">Disulfide bond</keyword>
<evidence type="ECO:0000313" key="3">
    <source>
        <dbReference type="EMBL" id="ARI78468.1"/>
    </source>
</evidence>
<evidence type="ECO:0000256" key="1">
    <source>
        <dbReference type="ARBA" id="ARBA00023157"/>
    </source>
</evidence>
<evidence type="ECO:0000259" key="2">
    <source>
        <dbReference type="PROSITE" id="PS51352"/>
    </source>
</evidence>
<dbReference type="AlphaFoldDB" id="A0A1W5ZYR5"/>
<feature type="domain" description="Thioredoxin" evidence="2">
    <location>
        <begin position="4"/>
        <end position="165"/>
    </location>
</feature>
<dbReference type="InterPro" id="IPR013766">
    <property type="entry name" value="Thioredoxin_domain"/>
</dbReference>
<dbReference type="InterPro" id="IPR000866">
    <property type="entry name" value="AhpC/TSA"/>
</dbReference>
<keyword evidence="4" id="KW-1185">Reference proteome</keyword>
<organism evidence="3 4">
    <name type="scientific">Halobacillus mangrovi</name>
    <dbReference type="NCBI Taxonomy" id="402384"/>
    <lineage>
        <taxon>Bacteria</taxon>
        <taxon>Bacillati</taxon>
        <taxon>Bacillota</taxon>
        <taxon>Bacilli</taxon>
        <taxon>Bacillales</taxon>
        <taxon>Bacillaceae</taxon>
        <taxon>Halobacillus</taxon>
    </lineage>
</organism>
<evidence type="ECO:0000313" key="4">
    <source>
        <dbReference type="Proteomes" id="UP000192527"/>
    </source>
</evidence>
<dbReference type="Proteomes" id="UP000192527">
    <property type="component" value="Chromosome"/>
</dbReference>
<dbReference type="EMBL" id="CP020772">
    <property type="protein sequence ID" value="ARI78468.1"/>
    <property type="molecule type" value="Genomic_DNA"/>
</dbReference>
<dbReference type="GO" id="GO:0016491">
    <property type="term" value="F:oxidoreductase activity"/>
    <property type="evidence" value="ECO:0007669"/>
    <property type="project" value="InterPro"/>
</dbReference>
<dbReference type="Pfam" id="PF00578">
    <property type="entry name" value="AhpC-TSA"/>
    <property type="match status" value="1"/>
</dbReference>
<name>A0A1W5ZYR5_9BACI</name>
<sequence>MNEYKLGEKVADFTLPATSDTEYSFEDFRNENGNDWHLLIYFRGSWCPACMEELKELQESKGYFDDKQIKITTISTDHLDSLKKMVDEHDFTFPVLADQNLSFLKEYGVHYHDESSPYEDHGTHGEPAYFLTDENGKLLYQQRQTNPFGRPHPKELRKIIQYIKKNLK</sequence>
<dbReference type="PANTHER" id="PTHR42852">
    <property type="entry name" value="THIOL:DISULFIDE INTERCHANGE PROTEIN DSBE"/>
    <property type="match status" value="1"/>
</dbReference>
<reference evidence="3 4" key="1">
    <citation type="submission" date="2017-04" db="EMBL/GenBank/DDBJ databases">
        <title>The whole genome sequencing and assembly of Halobacillus mangrovi strain.</title>
        <authorList>
            <person name="Lee S.-J."/>
            <person name="Park M.-K."/>
            <person name="Kim J.-Y."/>
            <person name="Lee Y.-J."/>
            <person name="Yi H."/>
            <person name="Bahn Y.-S."/>
            <person name="Kim J.F."/>
            <person name="Lee D.-W."/>
        </authorList>
    </citation>
    <scope>NUCLEOTIDE SEQUENCE [LARGE SCALE GENOMIC DNA]</scope>
    <source>
        <strain evidence="3 4">KTB 131</strain>
    </source>
</reference>
<dbReference type="PROSITE" id="PS51352">
    <property type="entry name" value="THIOREDOXIN_2"/>
    <property type="match status" value="1"/>
</dbReference>
<accession>A0A1W5ZYR5</accession>
<protein>
    <submittedName>
        <fullName evidence="3">Peroxiredoxin</fullName>
    </submittedName>
</protein>
<dbReference type="Gene3D" id="3.40.30.10">
    <property type="entry name" value="Glutaredoxin"/>
    <property type="match status" value="1"/>
</dbReference>
<dbReference type="InterPro" id="IPR050553">
    <property type="entry name" value="Thioredoxin_ResA/DsbE_sf"/>
</dbReference>
<dbReference type="STRING" id="402384.HM131_17210"/>
<gene>
    <name evidence="3" type="ORF">HM131_17210</name>
</gene>